<organism evidence="10 11">
    <name type="scientific">Azospirillum oryzae</name>
    <dbReference type="NCBI Taxonomy" id="286727"/>
    <lineage>
        <taxon>Bacteria</taxon>
        <taxon>Pseudomonadati</taxon>
        <taxon>Pseudomonadota</taxon>
        <taxon>Alphaproteobacteria</taxon>
        <taxon>Rhodospirillales</taxon>
        <taxon>Azospirillaceae</taxon>
        <taxon>Azospirillum</taxon>
    </lineage>
</organism>
<dbReference type="PANTHER" id="PTHR36964">
    <property type="entry name" value="PROTEIN-METHIONINE-SULFOXIDE REDUCTASE HEME-BINDING SUBUNIT MSRQ"/>
    <property type="match status" value="1"/>
</dbReference>
<comment type="function">
    <text evidence="7">Part of the MsrPQ system that repairs oxidized periplasmic proteins containing methionine sulfoxide residues (Met-O), using respiratory chain electrons. Thus protects these proteins from oxidative-stress damage caused by reactive species of oxygen and chlorine generated by the host defense mechanisms. MsrPQ is essential for the maintenance of envelope integrity under bleach stress, rescuing a wide series of structurally unrelated periplasmic proteins from methionine oxidation. MsrQ provides electrons for reduction to the reductase catalytic subunit MsrP, using the quinone pool of the respiratory chain.</text>
</comment>
<evidence type="ECO:0000256" key="7">
    <source>
        <dbReference type="HAMAP-Rule" id="MF_01207"/>
    </source>
</evidence>
<evidence type="ECO:0000256" key="8">
    <source>
        <dbReference type="SAM" id="MobiDB-lite"/>
    </source>
</evidence>
<name>A0A6N1ACE1_9PROT</name>
<keyword evidence="3 7" id="KW-0812">Transmembrane</keyword>
<comment type="similarity">
    <text evidence="7">Belongs to the MsrQ family.</text>
</comment>
<keyword evidence="6 7" id="KW-0472">Membrane</keyword>
<keyword evidence="11" id="KW-1185">Reference proteome</keyword>
<dbReference type="GO" id="GO:0005886">
    <property type="term" value="C:plasma membrane"/>
    <property type="evidence" value="ECO:0007669"/>
    <property type="project" value="UniProtKB-SubCell"/>
</dbReference>
<evidence type="ECO:0000256" key="3">
    <source>
        <dbReference type="ARBA" id="ARBA00022692"/>
    </source>
</evidence>
<evidence type="ECO:0000313" key="11">
    <source>
        <dbReference type="Proteomes" id="UP000509702"/>
    </source>
</evidence>
<accession>A0A6N1ACE1</accession>
<feature type="transmembrane region" description="Helical" evidence="7">
    <location>
        <begin position="29"/>
        <end position="46"/>
    </location>
</feature>
<keyword evidence="7" id="KW-0249">Electron transport</keyword>
<evidence type="ECO:0000256" key="6">
    <source>
        <dbReference type="ARBA" id="ARBA00023136"/>
    </source>
</evidence>
<dbReference type="InterPro" id="IPR013130">
    <property type="entry name" value="Fe3_Rdtase_TM_dom"/>
</dbReference>
<dbReference type="OrthoDB" id="9788328at2"/>
<feature type="transmembrane region" description="Helical" evidence="7">
    <location>
        <begin position="131"/>
        <end position="148"/>
    </location>
</feature>
<keyword evidence="7" id="KW-0288">FMN</keyword>
<evidence type="ECO:0000256" key="1">
    <source>
        <dbReference type="ARBA" id="ARBA00004141"/>
    </source>
</evidence>
<keyword evidence="7" id="KW-0285">Flavoprotein</keyword>
<protein>
    <recommendedName>
        <fullName evidence="7">Protein-methionine-sulfoxide reductase heme-binding subunit MsrQ</fullName>
    </recommendedName>
    <alternativeName>
        <fullName evidence="7">Flavocytochrome MsrQ</fullName>
    </alternativeName>
</protein>
<feature type="transmembrane region" description="Helical" evidence="7">
    <location>
        <begin position="66"/>
        <end position="82"/>
    </location>
</feature>
<keyword evidence="7" id="KW-0349">Heme</keyword>
<sequence>MADSIASAGSVDWRAAANAVLASRWAKPVVFTAALVPLVWTVWLAYTGELGAEPVLESVKASGLWALRFLLIALALTPLRMLTGVAGLARFRRMLGLFAFFYACVHLSTYIGLDQFFDWPAIWKDIVKRPYITVGMGAFLILTTLAATSTDGMVKRLGGKNWRALHRCVFIAGLAGCLHFIMLVKGWQTTPLIYALICIGLLAFRRWPIRLGRQTDRRRKDAKPIGTRPVRTPPATALRSGEAPEPRFPDGSSPARRS</sequence>
<dbReference type="Pfam" id="PF01794">
    <property type="entry name" value="Ferric_reduct"/>
    <property type="match status" value="1"/>
</dbReference>
<dbReference type="Proteomes" id="UP000509702">
    <property type="component" value="Plasmid unnamed2"/>
</dbReference>
<dbReference type="GO" id="GO:0020037">
    <property type="term" value="F:heme binding"/>
    <property type="evidence" value="ECO:0007669"/>
    <property type="project" value="UniProtKB-UniRule"/>
</dbReference>
<proteinExistence type="inferred from homology"/>
<dbReference type="GO" id="GO:0046872">
    <property type="term" value="F:metal ion binding"/>
    <property type="evidence" value="ECO:0007669"/>
    <property type="project" value="UniProtKB-KW"/>
</dbReference>
<dbReference type="RefSeq" id="WP_149199319.1">
    <property type="nucleotide sequence ID" value="NZ_BSOV01000005.1"/>
</dbReference>
<keyword evidence="5 7" id="KW-0408">Iron</keyword>
<keyword evidence="4 7" id="KW-1133">Transmembrane helix</keyword>
<dbReference type="KEGG" id="aoz:HUE56_02320"/>
<evidence type="ECO:0000256" key="4">
    <source>
        <dbReference type="ARBA" id="ARBA00022989"/>
    </source>
</evidence>
<feature type="transmembrane region" description="Helical" evidence="7">
    <location>
        <begin position="168"/>
        <end position="186"/>
    </location>
</feature>
<dbReference type="GO" id="GO:0010181">
    <property type="term" value="F:FMN binding"/>
    <property type="evidence" value="ECO:0007669"/>
    <property type="project" value="UniProtKB-UniRule"/>
</dbReference>
<dbReference type="GO" id="GO:0030091">
    <property type="term" value="P:protein repair"/>
    <property type="evidence" value="ECO:0007669"/>
    <property type="project" value="UniProtKB-UniRule"/>
</dbReference>
<feature type="region of interest" description="Disordered" evidence="8">
    <location>
        <begin position="217"/>
        <end position="258"/>
    </location>
</feature>
<dbReference type="InterPro" id="IPR022837">
    <property type="entry name" value="MsrQ-like"/>
</dbReference>
<comment type="subunit">
    <text evidence="7">Heterodimer of a catalytic subunit (MsrP) and a heme-binding subunit (MsrQ).</text>
</comment>
<evidence type="ECO:0000256" key="5">
    <source>
        <dbReference type="ARBA" id="ARBA00023004"/>
    </source>
</evidence>
<dbReference type="EMBL" id="CP054616">
    <property type="protein sequence ID" value="QKS49365.1"/>
    <property type="molecule type" value="Genomic_DNA"/>
</dbReference>
<dbReference type="AlphaFoldDB" id="A0A6N1ACE1"/>
<gene>
    <name evidence="7" type="primary">msrQ</name>
    <name evidence="10" type="ORF">HUE56_02320</name>
</gene>
<feature type="transmembrane region" description="Helical" evidence="7">
    <location>
        <begin position="192"/>
        <end position="209"/>
    </location>
</feature>
<evidence type="ECO:0000313" key="10">
    <source>
        <dbReference type="EMBL" id="QKS49365.1"/>
    </source>
</evidence>
<comment type="subcellular location">
    <subcellularLocation>
        <location evidence="7">Cell membrane</location>
        <topology evidence="7">Multi-pass membrane protein</topology>
    </subcellularLocation>
    <subcellularLocation>
        <location evidence="1">Membrane</location>
        <topology evidence="1">Multi-pass membrane protein</topology>
    </subcellularLocation>
</comment>
<keyword evidence="2 7" id="KW-0813">Transport</keyword>
<feature type="transmembrane region" description="Helical" evidence="7">
    <location>
        <begin position="94"/>
        <end position="111"/>
    </location>
</feature>
<dbReference type="PANTHER" id="PTHR36964:SF1">
    <property type="entry name" value="PROTEIN-METHIONINE-SULFOXIDE REDUCTASE HEME-BINDING SUBUNIT MSRQ"/>
    <property type="match status" value="1"/>
</dbReference>
<evidence type="ECO:0000256" key="2">
    <source>
        <dbReference type="ARBA" id="ARBA00022448"/>
    </source>
</evidence>
<comment type="cofactor">
    <cofactor evidence="7">
        <name>FMN</name>
        <dbReference type="ChEBI" id="CHEBI:58210"/>
    </cofactor>
    <text evidence="7">Binds 1 FMN per subunit.</text>
</comment>
<keyword evidence="10" id="KW-0614">Plasmid</keyword>
<keyword evidence="7" id="KW-1003">Cell membrane</keyword>
<dbReference type="GO" id="GO:0009055">
    <property type="term" value="F:electron transfer activity"/>
    <property type="evidence" value="ECO:0007669"/>
    <property type="project" value="UniProtKB-UniRule"/>
</dbReference>
<comment type="cofactor">
    <cofactor evidence="7">
        <name>heme b</name>
        <dbReference type="ChEBI" id="CHEBI:60344"/>
    </cofactor>
    <text evidence="7">Binds 1 heme b (iron(II)-protoporphyrin IX) group per subunit.</text>
</comment>
<evidence type="ECO:0000259" key="9">
    <source>
        <dbReference type="Pfam" id="PF01794"/>
    </source>
</evidence>
<geneLocation type="plasmid" evidence="10 11">
    <name>unnamed2</name>
</geneLocation>
<dbReference type="GO" id="GO:0016679">
    <property type="term" value="F:oxidoreductase activity, acting on diphenols and related substances as donors"/>
    <property type="evidence" value="ECO:0007669"/>
    <property type="project" value="TreeGrafter"/>
</dbReference>
<dbReference type="HAMAP" id="MF_01207">
    <property type="entry name" value="MsrQ"/>
    <property type="match status" value="1"/>
</dbReference>
<keyword evidence="7" id="KW-0479">Metal-binding</keyword>
<reference evidence="10 11" key="1">
    <citation type="submission" date="2020-06" db="EMBL/GenBank/DDBJ databases">
        <title>Complete genome of Azosprillum oryzae KACC14407.</title>
        <authorList>
            <person name="Kim M."/>
            <person name="Park Y.-J."/>
            <person name="Shin J.-H."/>
        </authorList>
    </citation>
    <scope>NUCLEOTIDE SEQUENCE [LARGE SCALE GENOMIC DNA]</scope>
    <source>
        <strain evidence="10 11">KACC 14407</strain>
        <plasmid evidence="10 11">unnamed2</plasmid>
    </source>
</reference>
<feature type="domain" description="Ferric oxidoreductase" evidence="9">
    <location>
        <begin position="63"/>
        <end position="176"/>
    </location>
</feature>